<gene>
    <name evidence="1" type="ORF">RND81_14G120100</name>
</gene>
<reference evidence="1" key="1">
    <citation type="submission" date="2024-03" db="EMBL/GenBank/DDBJ databases">
        <title>WGS assembly of Saponaria officinalis var. Norfolk2.</title>
        <authorList>
            <person name="Jenkins J."/>
            <person name="Shu S."/>
            <person name="Grimwood J."/>
            <person name="Barry K."/>
            <person name="Goodstein D."/>
            <person name="Schmutz J."/>
            <person name="Leebens-Mack J."/>
            <person name="Osbourn A."/>
        </authorList>
    </citation>
    <scope>NUCLEOTIDE SEQUENCE [LARGE SCALE GENOMIC DNA]</scope>
    <source>
        <strain evidence="1">JIC</strain>
    </source>
</reference>
<sequence length="255" mass="27850">MVCSFTIRCPCTIVPTQTKLPTLSISYSILRPKVYKTNKLVISSSFSSSSQETREISDSSTTKEAQALTKPSAYNVKFETMEGCKLGISRYPNFEYNALGGFGSGSGSEIDDPNGDMVSVSFDVDTLYILPLTSGTTKFLGLPLPPFLRIDILPEILQGNVHKETGKVDLAFKATFWFSIGTIYKAPPLLVTTNLTSEEAEGQVRKGKGQRMDKNGKCKLVGVAKVDPINDIFMNTFLSLPTECLAILNATISFQ</sequence>
<protein>
    <submittedName>
        <fullName evidence="1">Uncharacterized protein</fullName>
    </submittedName>
</protein>
<comment type="caution">
    <text evidence="1">The sequence shown here is derived from an EMBL/GenBank/DDBJ whole genome shotgun (WGS) entry which is preliminary data.</text>
</comment>
<dbReference type="PANTHER" id="PTHR35320">
    <property type="entry name" value="ATP-DEPENDENT CLP PROTEASE ATP-BINDING SUBUNIT"/>
    <property type="match status" value="1"/>
</dbReference>
<organism evidence="1 2">
    <name type="scientific">Saponaria officinalis</name>
    <name type="common">Common soapwort</name>
    <name type="synonym">Lychnis saponaria</name>
    <dbReference type="NCBI Taxonomy" id="3572"/>
    <lineage>
        <taxon>Eukaryota</taxon>
        <taxon>Viridiplantae</taxon>
        <taxon>Streptophyta</taxon>
        <taxon>Embryophyta</taxon>
        <taxon>Tracheophyta</taxon>
        <taxon>Spermatophyta</taxon>
        <taxon>Magnoliopsida</taxon>
        <taxon>eudicotyledons</taxon>
        <taxon>Gunneridae</taxon>
        <taxon>Pentapetalae</taxon>
        <taxon>Caryophyllales</taxon>
        <taxon>Caryophyllaceae</taxon>
        <taxon>Caryophylleae</taxon>
        <taxon>Saponaria</taxon>
    </lineage>
</organism>
<dbReference type="AlphaFoldDB" id="A0AAW1GVD3"/>
<accession>A0AAW1GVD3</accession>
<dbReference type="EMBL" id="JBDFQZ010000014">
    <property type="protein sequence ID" value="KAK9665572.1"/>
    <property type="molecule type" value="Genomic_DNA"/>
</dbReference>
<keyword evidence="2" id="KW-1185">Reference proteome</keyword>
<dbReference type="Proteomes" id="UP001443914">
    <property type="component" value="Unassembled WGS sequence"/>
</dbReference>
<evidence type="ECO:0000313" key="2">
    <source>
        <dbReference type="Proteomes" id="UP001443914"/>
    </source>
</evidence>
<name>A0AAW1GVD3_SAPOF</name>
<evidence type="ECO:0000313" key="1">
    <source>
        <dbReference type="EMBL" id="KAK9665572.1"/>
    </source>
</evidence>
<proteinExistence type="predicted"/>
<dbReference type="PANTHER" id="PTHR35320:SF1">
    <property type="entry name" value="ATP-DEPENDENT CLP PROTEASE ATP-BINDING SUBUNIT"/>
    <property type="match status" value="1"/>
</dbReference>